<feature type="transmembrane region" description="Helical" evidence="7">
    <location>
        <begin position="238"/>
        <end position="260"/>
    </location>
</feature>
<feature type="transmembrane region" description="Helical" evidence="7">
    <location>
        <begin position="360"/>
        <end position="379"/>
    </location>
</feature>
<sequence>MTRMPVSWIRVVAVVFAVSWGANQFAPMQLVYRETVGLTSTAFTAMLGSYALGLIPSLLYFGRLSDRRGRRPVVRPMIGVTVMSTILLALGADVPALLYLGRVLAGVASGMAFTAGGAWIKELSDSPGSGARRTAVALSAGFGCGALFAGLIAQWLPAPDVLPYLVHLAMMAVTGVLVWRVPETRTRFEDSARQIMPVTRQRWFLAGVAPWAPWVFGAATVAFATLPPHVADVTGSLSVAFTGSIAALTLWTGVAVQPTARRLSSRGDKVPVGVGVGLGCLGFALAAVALGTGGVGSVILIVAAAVLLGSCYGMLLVSGLVIVENRTPPGGDLSSATAIYYCFVYLGFAVPLLLSLTSPTVGLTIAAGLMVTGFVIASLQAPKVPQNA</sequence>
<dbReference type="PANTHER" id="PTHR23517:SF13">
    <property type="entry name" value="MAJOR FACILITATOR SUPERFAMILY MFS_1"/>
    <property type="match status" value="1"/>
</dbReference>
<keyword evidence="10" id="KW-1185">Reference proteome</keyword>
<evidence type="ECO:0000259" key="8">
    <source>
        <dbReference type="PROSITE" id="PS50850"/>
    </source>
</evidence>
<comment type="caution">
    <text evidence="9">The sequence shown here is derived from an EMBL/GenBank/DDBJ whole genome shotgun (WGS) entry which is preliminary data.</text>
</comment>
<feature type="transmembrane region" description="Helical" evidence="7">
    <location>
        <begin position="135"/>
        <end position="156"/>
    </location>
</feature>
<protein>
    <submittedName>
        <fullName evidence="9">MFS transporter</fullName>
    </submittedName>
</protein>
<evidence type="ECO:0000313" key="9">
    <source>
        <dbReference type="EMBL" id="OAK51691.1"/>
    </source>
</evidence>
<evidence type="ECO:0000256" key="5">
    <source>
        <dbReference type="ARBA" id="ARBA00022989"/>
    </source>
</evidence>
<dbReference type="InterPro" id="IPR011701">
    <property type="entry name" value="MFS"/>
</dbReference>
<evidence type="ECO:0000313" key="10">
    <source>
        <dbReference type="Proteomes" id="UP000077519"/>
    </source>
</evidence>
<evidence type="ECO:0000256" key="4">
    <source>
        <dbReference type="ARBA" id="ARBA00022692"/>
    </source>
</evidence>
<feature type="domain" description="Major facilitator superfamily (MFS) profile" evidence="8">
    <location>
        <begin position="1"/>
        <end position="385"/>
    </location>
</feature>
<dbReference type="InterPro" id="IPR020846">
    <property type="entry name" value="MFS_dom"/>
</dbReference>
<feature type="transmembrane region" description="Helical" evidence="7">
    <location>
        <begin position="162"/>
        <end position="182"/>
    </location>
</feature>
<dbReference type="SUPFAM" id="SSF103473">
    <property type="entry name" value="MFS general substrate transporter"/>
    <property type="match status" value="1"/>
</dbReference>
<organism evidence="9 10">
    <name type="scientific">Rhodococcoides kyotonense</name>
    <dbReference type="NCBI Taxonomy" id="398843"/>
    <lineage>
        <taxon>Bacteria</taxon>
        <taxon>Bacillati</taxon>
        <taxon>Actinomycetota</taxon>
        <taxon>Actinomycetes</taxon>
        <taxon>Mycobacteriales</taxon>
        <taxon>Nocardiaceae</taxon>
        <taxon>Rhodococcoides</taxon>
    </lineage>
</organism>
<feature type="transmembrane region" description="Helical" evidence="7">
    <location>
        <begin position="203"/>
        <end position="226"/>
    </location>
</feature>
<dbReference type="AlphaFoldDB" id="A0A177Y8C1"/>
<comment type="subcellular location">
    <subcellularLocation>
        <location evidence="1">Cell membrane</location>
        <topology evidence="1">Multi-pass membrane protein</topology>
    </subcellularLocation>
</comment>
<gene>
    <name evidence="9" type="ORF">A3K89_10430</name>
</gene>
<evidence type="ECO:0000256" key="6">
    <source>
        <dbReference type="ARBA" id="ARBA00023136"/>
    </source>
</evidence>
<dbReference type="InterPro" id="IPR050171">
    <property type="entry name" value="MFS_Transporters"/>
</dbReference>
<feature type="transmembrane region" description="Helical" evidence="7">
    <location>
        <begin position="96"/>
        <end position="115"/>
    </location>
</feature>
<dbReference type="GO" id="GO:0022857">
    <property type="term" value="F:transmembrane transporter activity"/>
    <property type="evidence" value="ECO:0007669"/>
    <property type="project" value="InterPro"/>
</dbReference>
<dbReference type="Gene3D" id="1.20.1250.20">
    <property type="entry name" value="MFS general substrate transporter like domains"/>
    <property type="match status" value="2"/>
</dbReference>
<evidence type="ECO:0000256" key="3">
    <source>
        <dbReference type="ARBA" id="ARBA00022475"/>
    </source>
</evidence>
<dbReference type="PANTHER" id="PTHR23517">
    <property type="entry name" value="RESISTANCE PROTEIN MDTM, PUTATIVE-RELATED-RELATED"/>
    <property type="match status" value="1"/>
</dbReference>
<dbReference type="EMBL" id="LVHI01000037">
    <property type="protein sequence ID" value="OAK51691.1"/>
    <property type="molecule type" value="Genomic_DNA"/>
</dbReference>
<keyword evidence="5 7" id="KW-1133">Transmembrane helix</keyword>
<dbReference type="InterPro" id="IPR036259">
    <property type="entry name" value="MFS_trans_sf"/>
</dbReference>
<keyword evidence="3" id="KW-1003">Cell membrane</keyword>
<accession>A0A177Y8C1</accession>
<dbReference type="Proteomes" id="UP000077519">
    <property type="component" value="Unassembled WGS sequence"/>
</dbReference>
<dbReference type="GO" id="GO:0005886">
    <property type="term" value="C:plasma membrane"/>
    <property type="evidence" value="ECO:0007669"/>
    <property type="project" value="UniProtKB-SubCell"/>
</dbReference>
<evidence type="ECO:0000256" key="2">
    <source>
        <dbReference type="ARBA" id="ARBA00022448"/>
    </source>
</evidence>
<name>A0A177Y8C1_9NOCA</name>
<feature type="transmembrane region" description="Helical" evidence="7">
    <location>
        <begin position="272"/>
        <end position="292"/>
    </location>
</feature>
<keyword evidence="4 7" id="KW-0812">Transmembrane</keyword>
<proteinExistence type="predicted"/>
<dbReference type="Pfam" id="PF07690">
    <property type="entry name" value="MFS_1"/>
    <property type="match status" value="1"/>
</dbReference>
<keyword evidence="2" id="KW-0813">Transport</keyword>
<dbReference type="PROSITE" id="PS50850">
    <property type="entry name" value="MFS"/>
    <property type="match status" value="1"/>
</dbReference>
<reference evidence="9 10" key="1">
    <citation type="submission" date="2016-03" db="EMBL/GenBank/DDBJ databases">
        <title>Genome sequence of Rhodococcus kyotonensis KB10.</title>
        <authorList>
            <person name="Jeong H."/>
            <person name="Hong C.E."/>
            <person name="Jo S.H."/>
            <person name="Park J.M."/>
        </authorList>
    </citation>
    <scope>NUCLEOTIDE SEQUENCE [LARGE SCALE GENOMIC DNA]</scope>
    <source>
        <strain evidence="9 10">KB10</strain>
    </source>
</reference>
<evidence type="ECO:0000256" key="7">
    <source>
        <dbReference type="SAM" id="Phobius"/>
    </source>
</evidence>
<keyword evidence="6 7" id="KW-0472">Membrane</keyword>
<evidence type="ECO:0000256" key="1">
    <source>
        <dbReference type="ARBA" id="ARBA00004651"/>
    </source>
</evidence>
<feature type="transmembrane region" description="Helical" evidence="7">
    <location>
        <begin position="73"/>
        <end position="90"/>
    </location>
</feature>
<feature type="transmembrane region" description="Helical" evidence="7">
    <location>
        <begin position="298"/>
        <end position="323"/>
    </location>
</feature>
<feature type="transmembrane region" description="Helical" evidence="7">
    <location>
        <begin position="335"/>
        <end position="354"/>
    </location>
</feature>
<feature type="transmembrane region" description="Helical" evidence="7">
    <location>
        <begin position="43"/>
        <end position="61"/>
    </location>
</feature>